<dbReference type="Pfam" id="PF02493">
    <property type="entry name" value="MORN"/>
    <property type="match status" value="8"/>
</dbReference>
<dbReference type="EMBL" id="GL376597">
    <property type="status" value="NOT_ANNOTATED_CDS"/>
    <property type="molecule type" value="Genomic_DNA"/>
</dbReference>
<dbReference type="Proteomes" id="UP000019132">
    <property type="component" value="Unassembled WGS sequence"/>
</dbReference>
<name>K3X8V1_GLOUD</name>
<evidence type="ECO:0000256" key="1">
    <source>
        <dbReference type="ARBA" id="ARBA00022737"/>
    </source>
</evidence>
<protein>
    <recommendedName>
        <fullName evidence="4">MORN repeat-containing protein 5</fullName>
    </recommendedName>
</protein>
<dbReference type="AlphaFoldDB" id="K3X8V1"/>
<dbReference type="InterPro" id="IPR003409">
    <property type="entry name" value="MORN"/>
</dbReference>
<dbReference type="VEuPathDB" id="FungiDB:PYU1_G013621"/>
<dbReference type="InParanoid" id="K3X8V1"/>
<evidence type="ECO:0008006" key="4">
    <source>
        <dbReference type="Google" id="ProtNLM"/>
    </source>
</evidence>
<dbReference type="eggNOG" id="KOG0231">
    <property type="taxonomic scope" value="Eukaryota"/>
</dbReference>
<dbReference type="SUPFAM" id="SSF82185">
    <property type="entry name" value="Histone H3 K4-specific methyltransferase SET7/9 N-terminal domain"/>
    <property type="match status" value="2"/>
</dbReference>
<dbReference type="Gene3D" id="2.20.110.10">
    <property type="entry name" value="Histone H3 K4-specific methyltransferase SET7/9 N-terminal domain"/>
    <property type="match status" value="3"/>
</dbReference>
<proteinExistence type="predicted"/>
<keyword evidence="3" id="KW-1185">Reference proteome</keyword>
<evidence type="ECO:0000313" key="2">
    <source>
        <dbReference type="EnsemblProtists" id="PYU1_T013650"/>
    </source>
</evidence>
<evidence type="ECO:0000313" key="3">
    <source>
        <dbReference type="Proteomes" id="UP000019132"/>
    </source>
</evidence>
<reference evidence="3" key="1">
    <citation type="journal article" date="2010" name="Genome Biol.">
        <title>Genome sequence of the necrotrophic plant pathogen Pythium ultimum reveals original pathogenicity mechanisms and effector repertoire.</title>
        <authorList>
            <person name="Levesque C.A."/>
            <person name="Brouwer H."/>
            <person name="Cano L."/>
            <person name="Hamilton J.P."/>
            <person name="Holt C."/>
            <person name="Huitema E."/>
            <person name="Raffaele S."/>
            <person name="Robideau G.P."/>
            <person name="Thines M."/>
            <person name="Win J."/>
            <person name="Zerillo M.M."/>
            <person name="Beakes G.W."/>
            <person name="Boore J.L."/>
            <person name="Busam D."/>
            <person name="Dumas B."/>
            <person name="Ferriera S."/>
            <person name="Fuerstenberg S.I."/>
            <person name="Gachon C.M."/>
            <person name="Gaulin E."/>
            <person name="Govers F."/>
            <person name="Grenville-Briggs L."/>
            <person name="Horner N."/>
            <person name="Hostetler J."/>
            <person name="Jiang R.H."/>
            <person name="Johnson J."/>
            <person name="Krajaejun T."/>
            <person name="Lin H."/>
            <person name="Meijer H.J."/>
            <person name="Moore B."/>
            <person name="Morris P."/>
            <person name="Phuntmart V."/>
            <person name="Puiu D."/>
            <person name="Shetty J."/>
            <person name="Stajich J.E."/>
            <person name="Tripathy S."/>
            <person name="Wawra S."/>
            <person name="van West P."/>
            <person name="Whitty B.R."/>
            <person name="Coutinho P.M."/>
            <person name="Henrissat B."/>
            <person name="Martin F."/>
            <person name="Thomas P.D."/>
            <person name="Tyler B.M."/>
            <person name="De Vries R.P."/>
            <person name="Kamoun S."/>
            <person name="Yandell M."/>
            <person name="Tisserat N."/>
            <person name="Buell C.R."/>
        </authorList>
    </citation>
    <scope>NUCLEOTIDE SEQUENCE</scope>
    <source>
        <strain evidence="3">DAOM:BR144</strain>
    </source>
</reference>
<dbReference type="STRING" id="431595.K3X8V1"/>
<reference evidence="2" key="3">
    <citation type="submission" date="2015-02" db="UniProtKB">
        <authorList>
            <consortium name="EnsemblProtists"/>
        </authorList>
    </citation>
    <scope>IDENTIFICATION</scope>
    <source>
        <strain evidence="2">DAOM BR144</strain>
    </source>
</reference>
<dbReference type="HOGENOM" id="CLU_032017_4_1_1"/>
<dbReference type="OMA" id="WNEDEPN"/>
<dbReference type="EnsemblProtists" id="PYU1_T013650">
    <property type="protein sequence ID" value="PYU1_T013650"/>
    <property type="gene ID" value="PYU1_G013621"/>
</dbReference>
<accession>K3X8V1</accession>
<dbReference type="PANTHER" id="PTHR43215:SF14">
    <property type="entry name" value="RADIAL SPOKE HEAD 1 HOMOLOG"/>
    <property type="match status" value="1"/>
</dbReference>
<keyword evidence="1" id="KW-0677">Repeat</keyword>
<dbReference type="PANTHER" id="PTHR43215">
    <property type="entry name" value="RADIAL SPOKE HEAD 1 HOMOLOG"/>
    <property type="match status" value="1"/>
</dbReference>
<organism evidence="2 3">
    <name type="scientific">Globisporangium ultimum (strain ATCC 200006 / CBS 805.95 / DAOM BR144)</name>
    <name type="common">Pythium ultimum</name>
    <dbReference type="NCBI Taxonomy" id="431595"/>
    <lineage>
        <taxon>Eukaryota</taxon>
        <taxon>Sar</taxon>
        <taxon>Stramenopiles</taxon>
        <taxon>Oomycota</taxon>
        <taxon>Peronosporomycetes</taxon>
        <taxon>Pythiales</taxon>
        <taxon>Pythiaceae</taxon>
        <taxon>Globisporangium</taxon>
    </lineage>
</organism>
<dbReference type="SMART" id="SM00698">
    <property type="entry name" value="MORN"/>
    <property type="match status" value="7"/>
</dbReference>
<sequence>MGYFAYAGEWSRGKMHGRGVFTMRDGGAYEGDFVDGEMDGMGLRKWPNGDSYSGQFRRGERHGEGVFLSPSTGERYDGHWESNQRSGHGELINRDKSVYTGAFERHKPHGIGKKVMSTGEFYEGEWQLGCMTGKGVLCDPIGKVLYEGEWLDGEREGSGTGILMDVRNLEEGDNGSELCYEGTWHANQPTAVLLARNQTAKSKITWQKRGRKKTCFWICRLH</sequence>
<reference evidence="3" key="2">
    <citation type="submission" date="2010-04" db="EMBL/GenBank/DDBJ databases">
        <authorList>
            <person name="Buell R."/>
            <person name="Hamilton J."/>
            <person name="Hostetler J."/>
        </authorList>
    </citation>
    <scope>NUCLEOTIDE SEQUENCE [LARGE SCALE GENOMIC DNA]</scope>
    <source>
        <strain evidence="3">DAOM:BR144</strain>
    </source>
</reference>